<dbReference type="EMBL" id="QRYQ01000005">
    <property type="protein sequence ID" value="RGU92637.1"/>
    <property type="molecule type" value="Genomic_DNA"/>
</dbReference>
<dbReference type="Proteomes" id="UP000265489">
    <property type="component" value="Unassembled WGS sequence"/>
</dbReference>
<accession>A0A395WC12</accession>
<dbReference type="SUPFAM" id="SSF56784">
    <property type="entry name" value="HAD-like"/>
    <property type="match status" value="1"/>
</dbReference>
<sequence>MKPCIFLDIDGVINPNRKNTTYHFDYSLPNTLAKKLNHPKIANLNVYLINQVYSCFSKESIDYLKQLIEKYNAQIIITSSWRIVYSLDQLQTMFDIFGLGKYIKATTPLISPRTKAIQEFINEHNITSYVILDDFDMSNVFDYHFIYVRNYFNEQDFKKANYALFIQERKPSI</sequence>
<dbReference type="InterPro" id="IPR036412">
    <property type="entry name" value="HAD-like_sf"/>
</dbReference>
<evidence type="ECO:0000313" key="1">
    <source>
        <dbReference type="EMBL" id="RGU92637.1"/>
    </source>
</evidence>
<protein>
    <submittedName>
        <fullName evidence="1">Uncharacterized protein</fullName>
    </submittedName>
</protein>
<evidence type="ECO:0000313" key="2">
    <source>
        <dbReference type="Proteomes" id="UP000265489"/>
    </source>
</evidence>
<dbReference type="Pfam" id="PF18143">
    <property type="entry name" value="HAD_SAK_2"/>
    <property type="match status" value="1"/>
</dbReference>
<comment type="caution">
    <text evidence="1">The sequence shown here is derived from an EMBL/GenBank/DDBJ whole genome shotgun (WGS) entry which is preliminary data.</text>
</comment>
<organism evidence="1 2">
    <name type="scientific">Holdemanella biformis</name>
    <dbReference type="NCBI Taxonomy" id="1735"/>
    <lineage>
        <taxon>Bacteria</taxon>
        <taxon>Bacillati</taxon>
        <taxon>Bacillota</taxon>
        <taxon>Erysipelotrichia</taxon>
        <taxon>Erysipelotrichales</taxon>
        <taxon>Erysipelotrichaceae</taxon>
        <taxon>Holdemanella</taxon>
    </lineage>
</organism>
<dbReference type="RefSeq" id="WP_118324885.1">
    <property type="nucleotide sequence ID" value="NZ_CATXNH010000051.1"/>
</dbReference>
<dbReference type="GeneID" id="66579569"/>
<gene>
    <name evidence="1" type="ORF">DWW32_04270</name>
</gene>
<proteinExistence type="predicted"/>
<dbReference type="AlphaFoldDB" id="A0A395WC12"/>
<name>A0A395WC12_9FIRM</name>
<reference evidence="1 2" key="1">
    <citation type="submission" date="2018-08" db="EMBL/GenBank/DDBJ databases">
        <title>A genome reference for cultivated species of the human gut microbiota.</title>
        <authorList>
            <person name="Zou Y."/>
            <person name="Xue W."/>
            <person name="Luo G."/>
        </authorList>
    </citation>
    <scope>NUCLEOTIDE SEQUENCE [LARGE SCALE GENOMIC DNA]</scope>
    <source>
        <strain evidence="1 2">AF15-20</strain>
    </source>
</reference>